<dbReference type="SUPFAM" id="SSF51011">
    <property type="entry name" value="Glycosyl hydrolase domain"/>
    <property type="match status" value="1"/>
</dbReference>
<dbReference type="SMART" id="SM00642">
    <property type="entry name" value="Aamy"/>
    <property type="match status" value="1"/>
</dbReference>
<dbReference type="Proteomes" id="UP001210211">
    <property type="component" value="Unassembled WGS sequence"/>
</dbReference>
<dbReference type="SMART" id="SM00810">
    <property type="entry name" value="Alpha-amyl_C2"/>
    <property type="match status" value="1"/>
</dbReference>
<proteinExistence type="inferred from homology"/>
<dbReference type="AlphaFoldDB" id="A0AAD6ETA1"/>
<evidence type="ECO:0000256" key="5">
    <source>
        <dbReference type="ARBA" id="ARBA00012595"/>
    </source>
</evidence>
<feature type="domain" description="Alpha-amylase C-terminal beta-sheet" evidence="16">
    <location>
        <begin position="372"/>
        <end position="432"/>
    </location>
</feature>
<comment type="caution">
    <text evidence="17">The sequence shown here is derived from an EMBL/GenBank/DDBJ whole genome shotgun (WGS) entry which is preliminary data.</text>
</comment>
<dbReference type="InterPro" id="IPR006046">
    <property type="entry name" value="Alpha_amylase"/>
</dbReference>
<dbReference type="InterPro" id="IPR013775">
    <property type="entry name" value="A-amylase_pln"/>
</dbReference>
<protein>
    <recommendedName>
        <fullName evidence="5 11">Alpha-amylase</fullName>
        <ecNumber evidence="5 11">3.2.1.1</ecNumber>
    </recommendedName>
    <alternativeName>
        <fullName evidence="10 11">1,4-alpha-D-glucan glucanohydrolase</fullName>
    </alternativeName>
</protein>
<evidence type="ECO:0000256" key="11">
    <source>
        <dbReference type="PIRNR" id="PIRNR001028"/>
    </source>
</evidence>
<evidence type="ECO:0000256" key="14">
    <source>
        <dbReference type="RuleBase" id="RU361134"/>
    </source>
</evidence>
<comment type="similarity">
    <text evidence="3 11 13">Belongs to the glycosyl hydrolase 13 family.</text>
</comment>
<evidence type="ECO:0000256" key="13">
    <source>
        <dbReference type="RuleBase" id="RU003615"/>
    </source>
</evidence>
<dbReference type="InterPro" id="IPR017853">
    <property type="entry name" value="GH"/>
</dbReference>
<keyword evidence="9 14" id="KW-0326">Glycosidase</keyword>
<accession>A0AAD6ETA1</accession>
<comment type="catalytic activity">
    <reaction evidence="1 11 14">
        <text>Endohydrolysis of (1-&gt;4)-alpha-D-glucosidic linkages in polysaccharides containing three or more (1-&gt;4)-alpha-linked D-glucose units.</text>
        <dbReference type="EC" id="3.2.1.1"/>
    </reaction>
</comment>
<evidence type="ECO:0000256" key="6">
    <source>
        <dbReference type="ARBA" id="ARBA00022723"/>
    </source>
</evidence>
<evidence type="ECO:0000256" key="3">
    <source>
        <dbReference type="ARBA" id="ARBA00008061"/>
    </source>
</evidence>
<dbReference type="EMBL" id="JAMRDG010000001">
    <property type="protein sequence ID" value="KAJ3700241.1"/>
    <property type="molecule type" value="Genomic_DNA"/>
</dbReference>
<evidence type="ECO:0000256" key="9">
    <source>
        <dbReference type="ARBA" id="ARBA00023295"/>
    </source>
</evidence>
<dbReference type="Gene3D" id="2.60.40.1180">
    <property type="entry name" value="Golgi alpha-mannosidase II"/>
    <property type="match status" value="1"/>
</dbReference>
<dbReference type="Gene3D" id="3.20.20.80">
    <property type="entry name" value="Glycosidases"/>
    <property type="match status" value="1"/>
</dbReference>
<dbReference type="SUPFAM" id="SSF51445">
    <property type="entry name" value="(Trans)glycosidases"/>
    <property type="match status" value="1"/>
</dbReference>
<dbReference type="PIRSF" id="PIRSF001028">
    <property type="entry name" value="Alph-amls_plant"/>
    <property type="match status" value="1"/>
</dbReference>
<feature type="domain" description="Glycosyl hydrolase family 13 catalytic" evidence="15">
    <location>
        <begin position="39"/>
        <end position="371"/>
    </location>
</feature>
<evidence type="ECO:0000259" key="15">
    <source>
        <dbReference type="SMART" id="SM00642"/>
    </source>
</evidence>
<dbReference type="PANTHER" id="PTHR43447">
    <property type="entry name" value="ALPHA-AMYLASE"/>
    <property type="match status" value="1"/>
</dbReference>
<dbReference type="InterPro" id="IPR006047">
    <property type="entry name" value="GH13_cat_dom"/>
</dbReference>
<evidence type="ECO:0000256" key="8">
    <source>
        <dbReference type="ARBA" id="ARBA00023277"/>
    </source>
</evidence>
<dbReference type="CDD" id="cd11314">
    <property type="entry name" value="AmyAc_arch_bac_plant_AmyA"/>
    <property type="match status" value="1"/>
</dbReference>
<keyword evidence="6" id="KW-0479">Metal-binding</keyword>
<gene>
    <name evidence="17" type="ORF">LUZ61_003946</name>
</gene>
<dbReference type="GO" id="GO:0004556">
    <property type="term" value="F:alpha-amylase activity"/>
    <property type="evidence" value="ECO:0007669"/>
    <property type="project" value="UniProtKB-UniRule"/>
</dbReference>
<comment type="cofactor">
    <cofactor evidence="2 11">
        <name>Ca(2+)</name>
        <dbReference type="ChEBI" id="CHEBI:29108"/>
    </cofactor>
</comment>
<evidence type="ECO:0000256" key="10">
    <source>
        <dbReference type="ARBA" id="ARBA00030238"/>
    </source>
</evidence>
<sequence length="434" mass="48522">MFEPTLARSLVEKIMKGTFGVLFLVLVLLFLAPHLTVAQIFFQAFNWESWRKEGGWYNFLGGRVQTISNPFVTHVWLPPPSHSVSEQGYMPGRLYDLNASRYGDQGDLKSLINDFHAKGIKCIADIVINHRTAERQNVRGIYNVFEGGTPDARLDWDSSMICSSDTIFGGTGNSDTGLDFGAAPDVDHLNLRVQREISDWLNWLKNEIGFDGWRLDFARGYSANIAKIYLQNSKPDIAVAEIWSPLGGDSTGQNAHREELVNWVDAVGDSATAFDFTTKGILQSAVQGQLGMLRDPSGNAAGMIGLRPEKAITFVDNHDTGSTQNLWPFPADKVMQGYAYILTHPGIPCIFYDHYFDWNLRDEIRNLAMIRKRFGIHPSSVLRIIAAEADVYIASIDEKIIVKIGPRYNVGSLVPPNCNLVAFGRDYAVWEVKK</sequence>
<dbReference type="GO" id="GO:0005509">
    <property type="term" value="F:calcium ion binding"/>
    <property type="evidence" value="ECO:0007669"/>
    <property type="project" value="UniProtKB-UniRule"/>
</dbReference>
<dbReference type="InterPro" id="IPR013780">
    <property type="entry name" value="Glyco_hydro_b"/>
</dbReference>
<comment type="subunit">
    <text evidence="4">Monomer.</text>
</comment>
<dbReference type="Pfam" id="PF07821">
    <property type="entry name" value="Alpha-amyl_C2"/>
    <property type="match status" value="1"/>
</dbReference>
<feature type="active site" description="Proton donor" evidence="12">
    <location>
        <position position="241"/>
    </location>
</feature>
<reference evidence="17 18" key="1">
    <citation type="journal article" date="2022" name="Cell">
        <title>Repeat-based holocentromeres influence genome architecture and karyotype evolution.</title>
        <authorList>
            <person name="Hofstatter P.G."/>
            <person name="Thangavel G."/>
            <person name="Lux T."/>
            <person name="Neumann P."/>
            <person name="Vondrak T."/>
            <person name="Novak P."/>
            <person name="Zhang M."/>
            <person name="Costa L."/>
            <person name="Castellani M."/>
            <person name="Scott A."/>
            <person name="Toegelov H."/>
            <person name="Fuchs J."/>
            <person name="Mata-Sucre Y."/>
            <person name="Dias Y."/>
            <person name="Vanzela A.L.L."/>
            <person name="Huettel B."/>
            <person name="Almeida C.C.S."/>
            <person name="Simkova H."/>
            <person name="Souza G."/>
            <person name="Pedrosa-Harand A."/>
            <person name="Macas J."/>
            <person name="Mayer K.F.X."/>
            <person name="Houben A."/>
            <person name="Marques A."/>
        </authorList>
    </citation>
    <scope>NUCLEOTIDE SEQUENCE [LARGE SCALE GENOMIC DNA]</scope>
    <source>
        <strain evidence="17">RhyTen1mFocal</strain>
    </source>
</reference>
<evidence type="ECO:0000256" key="7">
    <source>
        <dbReference type="ARBA" id="ARBA00022801"/>
    </source>
</evidence>
<keyword evidence="8 14" id="KW-0119">Carbohydrate metabolism</keyword>
<dbReference type="EC" id="3.2.1.1" evidence="5 11"/>
<name>A0AAD6ETA1_9POAL</name>
<evidence type="ECO:0000256" key="1">
    <source>
        <dbReference type="ARBA" id="ARBA00000548"/>
    </source>
</evidence>
<dbReference type="PRINTS" id="PR00110">
    <property type="entry name" value="ALPHAAMYLASE"/>
</dbReference>
<evidence type="ECO:0000313" key="17">
    <source>
        <dbReference type="EMBL" id="KAJ3700241.1"/>
    </source>
</evidence>
<dbReference type="GO" id="GO:0005975">
    <property type="term" value="P:carbohydrate metabolic process"/>
    <property type="evidence" value="ECO:0007669"/>
    <property type="project" value="InterPro"/>
</dbReference>
<keyword evidence="7 14" id="KW-0378">Hydrolase</keyword>
<dbReference type="InterPro" id="IPR012850">
    <property type="entry name" value="A-amylase_bs_C"/>
</dbReference>
<evidence type="ECO:0000256" key="12">
    <source>
        <dbReference type="PIRSR" id="PIRSR001028-1"/>
    </source>
</evidence>
<evidence type="ECO:0000256" key="4">
    <source>
        <dbReference type="ARBA" id="ARBA00011245"/>
    </source>
</evidence>
<dbReference type="Pfam" id="PF00128">
    <property type="entry name" value="Alpha-amylase"/>
    <property type="match status" value="1"/>
</dbReference>
<feature type="active site" description="Nucleophile" evidence="12">
    <location>
        <position position="216"/>
    </location>
</feature>
<organism evidence="17 18">
    <name type="scientific">Rhynchospora tenuis</name>
    <dbReference type="NCBI Taxonomy" id="198213"/>
    <lineage>
        <taxon>Eukaryota</taxon>
        <taxon>Viridiplantae</taxon>
        <taxon>Streptophyta</taxon>
        <taxon>Embryophyta</taxon>
        <taxon>Tracheophyta</taxon>
        <taxon>Spermatophyta</taxon>
        <taxon>Magnoliopsida</taxon>
        <taxon>Liliopsida</taxon>
        <taxon>Poales</taxon>
        <taxon>Cyperaceae</taxon>
        <taxon>Cyperoideae</taxon>
        <taxon>Rhynchosporeae</taxon>
        <taxon>Rhynchospora</taxon>
    </lineage>
</organism>
<evidence type="ECO:0000256" key="2">
    <source>
        <dbReference type="ARBA" id="ARBA00001913"/>
    </source>
</evidence>
<evidence type="ECO:0000313" key="18">
    <source>
        <dbReference type="Proteomes" id="UP001210211"/>
    </source>
</evidence>
<keyword evidence="18" id="KW-1185">Reference proteome</keyword>
<evidence type="ECO:0000259" key="16">
    <source>
        <dbReference type="SMART" id="SM00810"/>
    </source>
</evidence>